<feature type="transmembrane region" description="Helical" evidence="2">
    <location>
        <begin position="36"/>
        <end position="57"/>
    </location>
</feature>
<name>A0A0F8Y2U8_9ZZZZ</name>
<feature type="region of interest" description="Disordered" evidence="1">
    <location>
        <begin position="1"/>
        <end position="31"/>
    </location>
</feature>
<evidence type="ECO:0000313" key="3">
    <source>
        <dbReference type="EMBL" id="KKK67855.1"/>
    </source>
</evidence>
<proteinExistence type="predicted"/>
<dbReference type="EMBL" id="LAZR01059406">
    <property type="protein sequence ID" value="KKK67855.1"/>
    <property type="molecule type" value="Genomic_DNA"/>
</dbReference>
<evidence type="ECO:0000256" key="2">
    <source>
        <dbReference type="SAM" id="Phobius"/>
    </source>
</evidence>
<dbReference type="AlphaFoldDB" id="A0A0F8Y2U8"/>
<protein>
    <submittedName>
        <fullName evidence="3">Uncharacterized protein</fullName>
    </submittedName>
</protein>
<sequence>MSLPEPQAETAASNYKRSGIESRPPSQAPQPFSDRLHLALAVSLAAVVLILIALPLTRYSVYA</sequence>
<reference evidence="3" key="1">
    <citation type="journal article" date="2015" name="Nature">
        <title>Complex archaea that bridge the gap between prokaryotes and eukaryotes.</title>
        <authorList>
            <person name="Spang A."/>
            <person name="Saw J.H."/>
            <person name="Jorgensen S.L."/>
            <person name="Zaremba-Niedzwiedzka K."/>
            <person name="Martijn J."/>
            <person name="Lind A.E."/>
            <person name="van Eijk R."/>
            <person name="Schleper C."/>
            <person name="Guy L."/>
            <person name="Ettema T.J."/>
        </authorList>
    </citation>
    <scope>NUCLEOTIDE SEQUENCE</scope>
</reference>
<keyword evidence="2" id="KW-1133">Transmembrane helix</keyword>
<keyword evidence="2" id="KW-0472">Membrane</keyword>
<keyword evidence="2" id="KW-0812">Transmembrane</keyword>
<gene>
    <name evidence="3" type="ORF">LCGC14_2949890</name>
</gene>
<organism evidence="3">
    <name type="scientific">marine sediment metagenome</name>
    <dbReference type="NCBI Taxonomy" id="412755"/>
    <lineage>
        <taxon>unclassified sequences</taxon>
        <taxon>metagenomes</taxon>
        <taxon>ecological metagenomes</taxon>
    </lineage>
</organism>
<feature type="non-terminal residue" evidence="3">
    <location>
        <position position="63"/>
    </location>
</feature>
<accession>A0A0F8Y2U8</accession>
<comment type="caution">
    <text evidence="3">The sequence shown here is derived from an EMBL/GenBank/DDBJ whole genome shotgun (WGS) entry which is preliminary data.</text>
</comment>
<evidence type="ECO:0000256" key="1">
    <source>
        <dbReference type="SAM" id="MobiDB-lite"/>
    </source>
</evidence>